<dbReference type="Proteomes" id="UP001385951">
    <property type="component" value="Unassembled WGS sequence"/>
</dbReference>
<sequence>MSMLPHFEDAKTVAITISDFQWQEVLSEREEDQQGEEQTNTNGPTHDDSIYVSGEDIQPVVRKGDWAGVERDRRSAYLIVGGLRMEDLL</sequence>
<comment type="caution">
    <text evidence="2">The sequence shown here is derived from an EMBL/GenBank/DDBJ whole genome shotgun (WGS) entry which is preliminary data.</text>
</comment>
<evidence type="ECO:0000313" key="2">
    <source>
        <dbReference type="EMBL" id="KAK7695832.1"/>
    </source>
</evidence>
<gene>
    <name evidence="2" type="ORF">QCA50_000470</name>
</gene>
<name>A0AAW0GZ32_9APHY</name>
<dbReference type="EMBL" id="JASBNA010000001">
    <property type="protein sequence ID" value="KAK7695832.1"/>
    <property type="molecule type" value="Genomic_DNA"/>
</dbReference>
<evidence type="ECO:0000256" key="1">
    <source>
        <dbReference type="SAM" id="MobiDB-lite"/>
    </source>
</evidence>
<keyword evidence="3" id="KW-1185">Reference proteome</keyword>
<organism evidence="2 3">
    <name type="scientific">Cerrena zonata</name>
    <dbReference type="NCBI Taxonomy" id="2478898"/>
    <lineage>
        <taxon>Eukaryota</taxon>
        <taxon>Fungi</taxon>
        <taxon>Dikarya</taxon>
        <taxon>Basidiomycota</taxon>
        <taxon>Agaricomycotina</taxon>
        <taxon>Agaricomycetes</taxon>
        <taxon>Polyporales</taxon>
        <taxon>Cerrenaceae</taxon>
        <taxon>Cerrena</taxon>
    </lineage>
</organism>
<reference evidence="2 3" key="1">
    <citation type="submission" date="2022-09" db="EMBL/GenBank/DDBJ databases">
        <authorList>
            <person name="Palmer J.M."/>
        </authorList>
    </citation>
    <scope>NUCLEOTIDE SEQUENCE [LARGE SCALE GENOMIC DNA]</scope>
    <source>
        <strain evidence="2 3">DSM 7382</strain>
    </source>
</reference>
<evidence type="ECO:0000313" key="3">
    <source>
        <dbReference type="Proteomes" id="UP001385951"/>
    </source>
</evidence>
<feature type="region of interest" description="Disordered" evidence="1">
    <location>
        <begin position="26"/>
        <end position="55"/>
    </location>
</feature>
<accession>A0AAW0GZ32</accession>
<dbReference type="AlphaFoldDB" id="A0AAW0GZ32"/>
<protein>
    <submittedName>
        <fullName evidence="2">Uncharacterized protein</fullName>
    </submittedName>
</protein>
<proteinExistence type="predicted"/>